<dbReference type="Gene3D" id="2.40.10.220">
    <property type="entry name" value="predicted glycosyltransferase like domains"/>
    <property type="match status" value="1"/>
</dbReference>
<organism evidence="1 2">
    <name type="scientific">Castellaniella defragrans (strain DSM 12143 / CCUG 39792 / 65Phen)</name>
    <name type="common">Alcaligenes defragrans</name>
    <dbReference type="NCBI Taxonomy" id="1437824"/>
    <lineage>
        <taxon>Bacteria</taxon>
        <taxon>Pseudomonadati</taxon>
        <taxon>Pseudomonadota</taxon>
        <taxon>Betaproteobacteria</taxon>
        <taxon>Burkholderiales</taxon>
        <taxon>Alcaligenaceae</taxon>
        <taxon>Castellaniella</taxon>
    </lineage>
</organism>
<dbReference type="EMBL" id="HG916765">
    <property type="protein sequence ID" value="CDM23476.1"/>
    <property type="molecule type" value="Genomic_DNA"/>
</dbReference>
<name>W8X2Y8_CASD6</name>
<evidence type="ECO:0000313" key="2">
    <source>
        <dbReference type="Proteomes" id="UP000019805"/>
    </source>
</evidence>
<protein>
    <recommendedName>
        <fullName evidence="3">PilZ domain-containing protein</fullName>
    </recommendedName>
</protein>
<dbReference type="HOGENOM" id="CLU_2011148_0_0_4"/>
<evidence type="ECO:0008006" key="3">
    <source>
        <dbReference type="Google" id="ProtNLM"/>
    </source>
</evidence>
<dbReference type="KEGG" id="cdn:BN940_05036"/>
<accession>W8X2Y8</accession>
<dbReference type="Proteomes" id="UP000019805">
    <property type="component" value="Chromosome"/>
</dbReference>
<dbReference type="OrthoDB" id="5572581at2"/>
<keyword evidence="2" id="KW-1185">Reference proteome</keyword>
<sequence>MRVPRRHPATFTILDPTIPVFNVCLPLYDLGTGGLRLVDKDDRLGELLGHTVHGRLDFPDGPSVQVDCLLLRAREALRDGRHTVNTAAAQLQDLAPPQLVAIQQYIDRIERQLLQRAQALSRQ</sequence>
<dbReference type="RefSeq" id="WP_043680727.1">
    <property type="nucleotide sequence ID" value="NZ_HG916765.1"/>
</dbReference>
<proteinExistence type="predicted"/>
<gene>
    <name evidence="1" type="ORF">BN940_05036</name>
</gene>
<dbReference type="AlphaFoldDB" id="W8X2Y8"/>
<reference evidence="1 2" key="1">
    <citation type="journal article" date="2014" name="BMC Microbiol.">
        <title>The oxygen-independent metabolism of cyclic monoterpenes in Castellaniella defragrans 65Phen.</title>
        <authorList>
            <person name="Petasch J."/>
            <person name="Disch E.M."/>
            <person name="Markert S."/>
            <person name="Becher D."/>
            <person name="Schweder T."/>
            <person name="Huttel B."/>
            <person name="Reinhardt R."/>
            <person name="Harder J."/>
        </authorList>
    </citation>
    <scope>NUCLEOTIDE SEQUENCE [LARGE SCALE GENOMIC DNA]</scope>
    <source>
        <strain evidence="1">65Phen</strain>
    </source>
</reference>
<evidence type="ECO:0000313" key="1">
    <source>
        <dbReference type="EMBL" id="CDM23476.1"/>
    </source>
</evidence>